<reference evidence="1 2" key="1">
    <citation type="submission" date="2023-03" db="EMBL/GenBank/DDBJ databases">
        <title>High recombination rates correlate with genetic variation in Cardiocondyla obscurior ants.</title>
        <authorList>
            <person name="Errbii M."/>
        </authorList>
    </citation>
    <scope>NUCLEOTIDE SEQUENCE [LARGE SCALE GENOMIC DNA]</scope>
    <source>
        <strain evidence="1">Alpha-2009</strain>
        <tissue evidence="1">Whole body</tissue>
    </source>
</reference>
<dbReference type="AlphaFoldDB" id="A0AAW2FS56"/>
<proteinExistence type="predicted"/>
<sequence length="186" mass="21529">MLCRPHPKLSTIPNRESISKGKTSCSSVVLDSSISTDKSLHLSTIGSCSNCNVYILHIVKYSIQTFDFYKVLINHTYCSNVSGRSHRLQFPSLDKIVEKNSSYKFNRLFMCNGNVLYIFESLPLTTTIVYTYIHDFYRRQLSTSRRQWHLIADLVRTKKFYYLIGSHDDGNQLMLIGDQAFLFLTF</sequence>
<keyword evidence="2" id="KW-1185">Reference proteome</keyword>
<dbReference type="Proteomes" id="UP001430953">
    <property type="component" value="Unassembled WGS sequence"/>
</dbReference>
<gene>
    <name evidence="1" type="ORF">PUN28_009460</name>
</gene>
<organism evidence="1 2">
    <name type="scientific">Cardiocondyla obscurior</name>
    <dbReference type="NCBI Taxonomy" id="286306"/>
    <lineage>
        <taxon>Eukaryota</taxon>
        <taxon>Metazoa</taxon>
        <taxon>Ecdysozoa</taxon>
        <taxon>Arthropoda</taxon>
        <taxon>Hexapoda</taxon>
        <taxon>Insecta</taxon>
        <taxon>Pterygota</taxon>
        <taxon>Neoptera</taxon>
        <taxon>Endopterygota</taxon>
        <taxon>Hymenoptera</taxon>
        <taxon>Apocrita</taxon>
        <taxon>Aculeata</taxon>
        <taxon>Formicoidea</taxon>
        <taxon>Formicidae</taxon>
        <taxon>Myrmicinae</taxon>
        <taxon>Cardiocondyla</taxon>
    </lineage>
</organism>
<dbReference type="EMBL" id="JADYXP020000008">
    <property type="protein sequence ID" value="KAL0118806.1"/>
    <property type="molecule type" value="Genomic_DNA"/>
</dbReference>
<comment type="caution">
    <text evidence="1">The sequence shown here is derived from an EMBL/GenBank/DDBJ whole genome shotgun (WGS) entry which is preliminary data.</text>
</comment>
<protein>
    <submittedName>
        <fullName evidence="1">Uncharacterized protein</fullName>
    </submittedName>
</protein>
<evidence type="ECO:0000313" key="1">
    <source>
        <dbReference type="EMBL" id="KAL0118806.1"/>
    </source>
</evidence>
<name>A0AAW2FS56_9HYME</name>
<evidence type="ECO:0000313" key="2">
    <source>
        <dbReference type="Proteomes" id="UP001430953"/>
    </source>
</evidence>
<accession>A0AAW2FS56</accession>